<dbReference type="Proteomes" id="UP000642125">
    <property type="component" value="Unassembled WGS sequence"/>
</dbReference>
<proteinExistence type="predicted"/>
<dbReference type="EMBL" id="BONO01000021">
    <property type="protein sequence ID" value="GIG37297.1"/>
    <property type="molecule type" value="Genomic_DNA"/>
</dbReference>
<dbReference type="AlphaFoldDB" id="A0A919PEW6"/>
<protein>
    <submittedName>
        <fullName evidence="1">Uncharacterized protein</fullName>
    </submittedName>
</protein>
<organism evidence="1 2">
    <name type="scientific">Cellulomonas pakistanensis</name>
    <dbReference type="NCBI Taxonomy" id="992287"/>
    <lineage>
        <taxon>Bacteria</taxon>
        <taxon>Bacillati</taxon>
        <taxon>Actinomycetota</taxon>
        <taxon>Actinomycetes</taxon>
        <taxon>Micrococcales</taxon>
        <taxon>Cellulomonadaceae</taxon>
        <taxon>Cellulomonas</taxon>
    </lineage>
</organism>
<sequence length="140" mass="15338">MTLAGTADQLVELRRQRGALRLEHQHVVRWRRLVRDRLELAVAAAAPPEAPGECPDVRSVLGAGAADVPPAAELAAAVRGALPIAEVHELPRLRDLDMRLARYEMRLEDALRGLTDRYIDRLARDVTEGGVDALRRPAGA</sequence>
<evidence type="ECO:0000313" key="2">
    <source>
        <dbReference type="Proteomes" id="UP000642125"/>
    </source>
</evidence>
<comment type="caution">
    <text evidence="1">The sequence shown here is derived from an EMBL/GenBank/DDBJ whole genome shotgun (WGS) entry which is preliminary data.</text>
</comment>
<dbReference type="RefSeq" id="WP_203669284.1">
    <property type="nucleotide sequence ID" value="NZ_BONO01000021.1"/>
</dbReference>
<gene>
    <name evidence="1" type="ORF">Cpa01nite_26780</name>
</gene>
<reference evidence="1" key="1">
    <citation type="submission" date="2021-01" db="EMBL/GenBank/DDBJ databases">
        <title>Whole genome shotgun sequence of Cellulomonas pakistanensis NBRC 110800.</title>
        <authorList>
            <person name="Komaki H."/>
            <person name="Tamura T."/>
        </authorList>
    </citation>
    <scope>NUCLEOTIDE SEQUENCE</scope>
    <source>
        <strain evidence="1">NBRC 110800</strain>
    </source>
</reference>
<evidence type="ECO:0000313" key="1">
    <source>
        <dbReference type="EMBL" id="GIG37297.1"/>
    </source>
</evidence>
<keyword evidence="2" id="KW-1185">Reference proteome</keyword>
<name>A0A919PEW6_9CELL</name>
<accession>A0A919PEW6</accession>